<dbReference type="PANTHER" id="PTHR19818">
    <property type="entry name" value="ZINC FINGER PROTEIN ZIC AND GLI"/>
    <property type="match status" value="1"/>
</dbReference>
<dbReference type="PROSITE" id="PS50157">
    <property type="entry name" value="ZINC_FINGER_C2H2_2"/>
    <property type="match status" value="4"/>
</dbReference>
<proteinExistence type="predicted"/>
<keyword evidence="1" id="KW-0479">Metal-binding</keyword>
<feature type="region of interest" description="Disordered" evidence="6">
    <location>
        <begin position="367"/>
        <end position="404"/>
    </location>
</feature>
<dbReference type="EMBL" id="CAJEWN010000709">
    <property type="protein sequence ID" value="CAD2188702.1"/>
    <property type="molecule type" value="Genomic_DNA"/>
</dbReference>
<name>A0A6V7WNZ7_MELEN</name>
<keyword evidence="7" id="KW-0732">Signal</keyword>
<evidence type="ECO:0000256" key="2">
    <source>
        <dbReference type="ARBA" id="ARBA00022737"/>
    </source>
</evidence>
<feature type="chain" id="PRO_5027691189" description="C2H2-type domain-containing protein" evidence="7">
    <location>
        <begin position="21"/>
        <end position="415"/>
    </location>
</feature>
<evidence type="ECO:0000256" key="7">
    <source>
        <dbReference type="SAM" id="SignalP"/>
    </source>
</evidence>
<dbReference type="InterPro" id="IPR013087">
    <property type="entry name" value="Znf_C2H2_type"/>
</dbReference>
<dbReference type="SUPFAM" id="SSF57667">
    <property type="entry name" value="beta-beta-alpha zinc fingers"/>
    <property type="match status" value="1"/>
</dbReference>
<dbReference type="Pfam" id="PF00096">
    <property type="entry name" value="zf-C2H2"/>
    <property type="match status" value="1"/>
</dbReference>
<sequence>MKLSIFLLFCLLLTPHLLHSNNSDDETDDFNTFQPRNVGTSETGTTGHVGTGTGSIPSNTEGYTQEGNPSGLETFQILSNLNQDLGNHPFLFSPQHQQMNAEQGLMENQGSESYSAKCEWDGCGSVFSIKDAFVEHVKEHTKDQKGPRRNCFWSGCNGKSIFSSNFAKHIRTHTGVKPYVCKYVDQNGVSCNKEFTRQEYLKAHQRNHTGEKIEYKCAHCPRTFTSRWGKDRHEKRKHGAGSSADNEAVIGHATNLHEADYPQNIPEGVQLNFGYPAYTLHEWQQNFAHPAYQSGRHQPLTQLPANLGHQGQHFIHTTYPIHGDGTGSGNEGLPPQQPHLRLFGQDIYVKDQDYDLNFVEDQDYARNQEEEDDMVSQARHQSIQEAIRRRSGQQNQGQGSGSNQGKNYFYFCQNI</sequence>
<protein>
    <recommendedName>
        <fullName evidence="8">C2H2-type domain-containing protein</fullName>
    </recommendedName>
</protein>
<dbReference type="InterPro" id="IPR050329">
    <property type="entry name" value="GLI_C2H2-zinc-finger"/>
</dbReference>
<dbReference type="PROSITE" id="PS00028">
    <property type="entry name" value="ZINC_FINGER_C2H2_1"/>
    <property type="match status" value="2"/>
</dbReference>
<evidence type="ECO:0000256" key="1">
    <source>
        <dbReference type="ARBA" id="ARBA00022723"/>
    </source>
</evidence>
<feature type="compositionally biased region" description="Polar residues" evidence="6">
    <location>
        <begin position="55"/>
        <end position="69"/>
    </location>
</feature>
<dbReference type="OrthoDB" id="5968217at2759"/>
<keyword evidence="4" id="KW-0862">Zinc</keyword>
<dbReference type="InterPro" id="IPR036236">
    <property type="entry name" value="Znf_C2H2_sf"/>
</dbReference>
<dbReference type="GO" id="GO:0008270">
    <property type="term" value="F:zinc ion binding"/>
    <property type="evidence" value="ECO:0007669"/>
    <property type="project" value="UniProtKB-KW"/>
</dbReference>
<evidence type="ECO:0000259" key="8">
    <source>
        <dbReference type="PROSITE" id="PS50157"/>
    </source>
</evidence>
<keyword evidence="2" id="KW-0677">Repeat</keyword>
<evidence type="ECO:0000256" key="5">
    <source>
        <dbReference type="PROSITE-ProRule" id="PRU00042"/>
    </source>
</evidence>
<comment type="caution">
    <text evidence="9">The sequence shown here is derived from an EMBL/GenBank/DDBJ whole genome shotgun (WGS) entry which is preliminary data.</text>
</comment>
<dbReference type="FunFam" id="3.30.160.60:FF:002343">
    <property type="entry name" value="Zinc finger protein 33A"/>
    <property type="match status" value="1"/>
</dbReference>
<feature type="domain" description="C2H2-type" evidence="8">
    <location>
        <begin position="116"/>
        <end position="145"/>
    </location>
</feature>
<dbReference type="AlphaFoldDB" id="A0A6V7WNZ7"/>
<feature type="domain" description="C2H2-type" evidence="8">
    <location>
        <begin position="149"/>
        <end position="178"/>
    </location>
</feature>
<evidence type="ECO:0000313" key="9">
    <source>
        <dbReference type="EMBL" id="CAD2188702.1"/>
    </source>
</evidence>
<dbReference type="GO" id="GO:0005634">
    <property type="term" value="C:nucleus"/>
    <property type="evidence" value="ECO:0007669"/>
    <property type="project" value="UniProtKB-ARBA"/>
</dbReference>
<dbReference type="PANTHER" id="PTHR19818:SF139">
    <property type="entry name" value="PAIR-RULE PROTEIN ODD-PAIRED"/>
    <property type="match status" value="1"/>
</dbReference>
<dbReference type="GO" id="GO:0000978">
    <property type="term" value="F:RNA polymerase II cis-regulatory region sequence-specific DNA binding"/>
    <property type="evidence" value="ECO:0007669"/>
    <property type="project" value="TreeGrafter"/>
</dbReference>
<evidence type="ECO:0000256" key="3">
    <source>
        <dbReference type="ARBA" id="ARBA00022771"/>
    </source>
</evidence>
<keyword evidence="3 5" id="KW-0863">Zinc-finger</keyword>
<feature type="compositionally biased region" description="Low complexity" evidence="6">
    <location>
        <begin position="392"/>
        <end position="404"/>
    </location>
</feature>
<feature type="region of interest" description="Disordered" evidence="6">
    <location>
        <begin position="21"/>
        <end position="69"/>
    </location>
</feature>
<evidence type="ECO:0000313" key="10">
    <source>
        <dbReference type="Proteomes" id="UP000580250"/>
    </source>
</evidence>
<feature type="domain" description="C2H2-type" evidence="8">
    <location>
        <begin position="179"/>
        <end position="213"/>
    </location>
</feature>
<dbReference type="SMART" id="SM00355">
    <property type="entry name" value="ZnF_C2H2"/>
    <property type="match status" value="4"/>
</dbReference>
<feature type="signal peptide" evidence="7">
    <location>
        <begin position="1"/>
        <end position="20"/>
    </location>
</feature>
<dbReference type="Proteomes" id="UP000580250">
    <property type="component" value="Unassembled WGS sequence"/>
</dbReference>
<evidence type="ECO:0000256" key="6">
    <source>
        <dbReference type="SAM" id="MobiDB-lite"/>
    </source>
</evidence>
<organism evidence="9 10">
    <name type="scientific">Meloidogyne enterolobii</name>
    <name type="common">Root-knot nematode worm</name>
    <name type="synonym">Meloidogyne mayaguensis</name>
    <dbReference type="NCBI Taxonomy" id="390850"/>
    <lineage>
        <taxon>Eukaryota</taxon>
        <taxon>Metazoa</taxon>
        <taxon>Ecdysozoa</taxon>
        <taxon>Nematoda</taxon>
        <taxon>Chromadorea</taxon>
        <taxon>Rhabditida</taxon>
        <taxon>Tylenchina</taxon>
        <taxon>Tylenchomorpha</taxon>
        <taxon>Tylenchoidea</taxon>
        <taxon>Meloidogynidae</taxon>
        <taxon>Meloidogyninae</taxon>
        <taxon>Meloidogyne</taxon>
    </lineage>
</organism>
<dbReference type="GO" id="GO:0000981">
    <property type="term" value="F:DNA-binding transcription factor activity, RNA polymerase II-specific"/>
    <property type="evidence" value="ECO:0007669"/>
    <property type="project" value="TreeGrafter"/>
</dbReference>
<gene>
    <name evidence="9" type="ORF">MENT_LOCUS41370</name>
</gene>
<feature type="domain" description="C2H2-type" evidence="8">
    <location>
        <begin position="215"/>
        <end position="243"/>
    </location>
</feature>
<dbReference type="GO" id="GO:0045944">
    <property type="term" value="P:positive regulation of transcription by RNA polymerase II"/>
    <property type="evidence" value="ECO:0007669"/>
    <property type="project" value="UniProtKB-ARBA"/>
</dbReference>
<reference evidence="9 10" key="1">
    <citation type="submission" date="2020-08" db="EMBL/GenBank/DDBJ databases">
        <authorList>
            <person name="Koutsovoulos G."/>
            <person name="Danchin GJ E."/>
        </authorList>
    </citation>
    <scope>NUCLEOTIDE SEQUENCE [LARGE SCALE GENOMIC DNA]</scope>
</reference>
<dbReference type="Gene3D" id="3.30.160.60">
    <property type="entry name" value="Classic Zinc Finger"/>
    <property type="match status" value="2"/>
</dbReference>
<accession>A0A6V7WNZ7</accession>
<evidence type="ECO:0000256" key="4">
    <source>
        <dbReference type="ARBA" id="ARBA00022833"/>
    </source>
</evidence>